<keyword evidence="1" id="KW-0813">Transport</keyword>
<evidence type="ECO:0000313" key="6">
    <source>
        <dbReference type="Proteomes" id="UP000015453"/>
    </source>
</evidence>
<evidence type="ECO:0000256" key="3">
    <source>
        <dbReference type="SAM" id="MobiDB-lite"/>
    </source>
</evidence>
<evidence type="ECO:0000256" key="2">
    <source>
        <dbReference type="ARBA" id="ARBA00046280"/>
    </source>
</evidence>
<dbReference type="GO" id="GO:0016020">
    <property type="term" value="C:membrane"/>
    <property type="evidence" value="ECO:0007669"/>
    <property type="project" value="InterPro"/>
</dbReference>
<protein>
    <recommendedName>
        <fullName evidence="4">Syntaxin 6/10/61 N-terminal domain-containing protein</fullName>
    </recommendedName>
</protein>
<dbReference type="EMBL" id="AUSU01007295">
    <property type="protein sequence ID" value="EPS60795.1"/>
    <property type="molecule type" value="Genomic_DNA"/>
</dbReference>
<dbReference type="PANTHER" id="PTHR34949">
    <property type="entry name" value="OS05G0443700 PROTEIN"/>
    <property type="match status" value="1"/>
</dbReference>
<sequence>MESTYRTWIHAMKDTSGTWKLEELRRGLQATLGTTKWQLEEFERAVKSSYLHSTSMEDTKDRHRSFIAAIESQISEVESSLNESSSSHSKPSWSRLDDGERDELAMFLSGGS</sequence>
<dbReference type="Proteomes" id="UP000015453">
    <property type="component" value="Unassembled WGS sequence"/>
</dbReference>
<organism evidence="5 6">
    <name type="scientific">Genlisea aurea</name>
    <dbReference type="NCBI Taxonomy" id="192259"/>
    <lineage>
        <taxon>Eukaryota</taxon>
        <taxon>Viridiplantae</taxon>
        <taxon>Streptophyta</taxon>
        <taxon>Embryophyta</taxon>
        <taxon>Tracheophyta</taxon>
        <taxon>Spermatophyta</taxon>
        <taxon>Magnoliopsida</taxon>
        <taxon>eudicotyledons</taxon>
        <taxon>Gunneridae</taxon>
        <taxon>Pentapetalae</taxon>
        <taxon>asterids</taxon>
        <taxon>lamiids</taxon>
        <taxon>Lamiales</taxon>
        <taxon>Lentibulariaceae</taxon>
        <taxon>Genlisea</taxon>
    </lineage>
</organism>
<proteinExistence type="predicted"/>
<feature type="region of interest" description="Disordered" evidence="3">
    <location>
        <begin position="78"/>
        <end position="98"/>
    </location>
</feature>
<evidence type="ECO:0000259" key="4">
    <source>
        <dbReference type="Pfam" id="PF09177"/>
    </source>
</evidence>
<feature type="compositionally biased region" description="Low complexity" evidence="3">
    <location>
        <begin position="78"/>
        <end position="94"/>
    </location>
</feature>
<dbReference type="PANTHER" id="PTHR34949:SF6">
    <property type="entry name" value="EXPRESSED PROTEIN"/>
    <property type="match status" value="1"/>
</dbReference>
<feature type="domain" description="Syntaxin 6/10/61 N-terminal" evidence="4">
    <location>
        <begin position="1"/>
        <end position="78"/>
    </location>
</feature>
<name>S8C212_9LAMI</name>
<dbReference type="Gene3D" id="1.20.58.90">
    <property type="match status" value="1"/>
</dbReference>
<feature type="non-terminal residue" evidence="5">
    <location>
        <position position="112"/>
    </location>
</feature>
<evidence type="ECO:0000256" key="1">
    <source>
        <dbReference type="ARBA" id="ARBA00022927"/>
    </source>
</evidence>
<keyword evidence="1" id="KW-0653">Protein transport</keyword>
<keyword evidence="6" id="KW-1185">Reference proteome</keyword>
<dbReference type="InterPro" id="IPR010989">
    <property type="entry name" value="SNARE"/>
</dbReference>
<comment type="subcellular location">
    <subcellularLocation>
        <location evidence="2">Endomembrane system</location>
        <topology evidence="2">Single-pass type IV membrane protein</topology>
    </subcellularLocation>
</comment>
<dbReference type="AlphaFoldDB" id="S8C212"/>
<dbReference type="GO" id="GO:0012505">
    <property type="term" value="C:endomembrane system"/>
    <property type="evidence" value="ECO:0007669"/>
    <property type="project" value="UniProtKB-SubCell"/>
</dbReference>
<dbReference type="OrthoDB" id="1889309at2759"/>
<gene>
    <name evidence="5" type="ORF">M569_14007</name>
</gene>
<evidence type="ECO:0000313" key="5">
    <source>
        <dbReference type="EMBL" id="EPS60795.1"/>
    </source>
</evidence>
<comment type="caution">
    <text evidence="5">The sequence shown here is derived from an EMBL/GenBank/DDBJ whole genome shotgun (WGS) entry which is preliminary data.</text>
</comment>
<reference evidence="5 6" key="1">
    <citation type="journal article" date="2013" name="BMC Genomics">
        <title>The miniature genome of a carnivorous plant Genlisea aurea contains a low number of genes and short non-coding sequences.</title>
        <authorList>
            <person name="Leushkin E.V."/>
            <person name="Sutormin R.A."/>
            <person name="Nabieva E.R."/>
            <person name="Penin A.A."/>
            <person name="Kondrashov A.S."/>
            <person name="Logacheva M.D."/>
        </authorList>
    </citation>
    <scope>NUCLEOTIDE SEQUENCE [LARGE SCALE GENOMIC DNA]</scope>
</reference>
<dbReference type="GO" id="GO:0015031">
    <property type="term" value="P:protein transport"/>
    <property type="evidence" value="ECO:0007669"/>
    <property type="project" value="UniProtKB-KW"/>
</dbReference>
<dbReference type="InterPro" id="IPR015260">
    <property type="entry name" value="Syntaxin-6/10/61_N"/>
</dbReference>
<dbReference type="GO" id="GO:0048193">
    <property type="term" value="P:Golgi vesicle transport"/>
    <property type="evidence" value="ECO:0007669"/>
    <property type="project" value="InterPro"/>
</dbReference>
<dbReference type="Pfam" id="PF09177">
    <property type="entry name" value="STX6_10_61_N"/>
    <property type="match status" value="1"/>
</dbReference>
<accession>S8C212</accession>
<dbReference type="SUPFAM" id="SSF47661">
    <property type="entry name" value="t-snare proteins"/>
    <property type="match status" value="1"/>
</dbReference>